<dbReference type="PROSITE" id="PS51318">
    <property type="entry name" value="TAT"/>
    <property type="match status" value="1"/>
</dbReference>
<feature type="domain" description="Dienelactone hydrolase" evidence="1">
    <location>
        <begin position="55"/>
        <end position="275"/>
    </location>
</feature>
<accession>A0ABX1CNJ6</accession>
<keyword evidence="3" id="KW-1185">Reference proteome</keyword>
<protein>
    <submittedName>
        <fullName evidence="2">Dienelactone hydrolase family protein</fullName>
    </submittedName>
</protein>
<dbReference type="Pfam" id="PF01738">
    <property type="entry name" value="DLH"/>
    <property type="match status" value="1"/>
</dbReference>
<comment type="caution">
    <text evidence="2">The sequence shown here is derived from an EMBL/GenBank/DDBJ whole genome shotgun (WGS) entry which is preliminary data.</text>
</comment>
<reference evidence="2 3" key="1">
    <citation type="submission" date="2020-03" db="EMBL/GenBank/DDBJ databases">
        <authorList>
            <person name="Wang L."/>
            <person name="He N."/>
            <person name="Li Y."/>
            <person name="Fang Y."/>
            <person name="Zhang F."/>
        </authorList>
    </citation>
    <scope>NUCLEOTIDE SEQUENCE [LARGE SCALE GENOMIC DNA]</scope>
    <source>
        <strain evidence="2 3">36D10-4-7</strain>
    </source>
</reference>
<dbReference type="InterPro" id="IPR029058">
    <property type="entry name" value="AB_hydrolase_fold"/>
</dbReference>
<dbReference type="EMBL" id="JAAVJH010000002">
    <property type="protein sequence ID" value="NJR77932.1"/>
    <property type="molecule type" value="Genomic_DNA"/>
</dbReference>
<proteinExistence type="predicted"/>
<dbReference type="Gene3D" id="3.40.50.1820">
    <property type="entry name" value="alpha/beta hydrolase"/>
    <property type="match status" value="1"/>
</dbReference>
<sequence>MCDADTDADNVRLSRRQFALGASVGSMAALLPSPADARPAAGRAVTIETPDGPAQAYFAAPTTGRHPAVLVWPDIMGLRPAFEGMAVRLAESGYAVLAVNQFHRSTKTPFTALPDARAKAMEWRKAITPEATTRDALAFARWLDARKEVDAGRPMASTGYCMGGPMTFLTAAALPARVRAIASFHGAGMVGEAPTSPVRLIPRLKGRALIAIAQNDDARAPGDKDALRAAFTAANLPAEIEVYPANHGWCPPDSPAYDKDQAERAWARQLALLKTL</sequence>
<evidence type="ECO:0000313" key="2">
    <source>
        <dbReference type="EMBL" id="NJR77932.1"/>
    </source>
</evidence>
<dbReference type="InterPro" id="IPR051049">
    <property type="entry name" value="Dienelactone_hydrolase-like"/>
</dbReference>
<dbReference type="SUPFAM" id="SSF53474">
    <property type="entry name" value="alpha/beta-Hydrolases"/>
    <property type="match status" value="1"/>
</dbReference>
<dbReference type="PANTHER" id="PTHR46623:SF10">
    <property type="entry name" value="CARBOXYMETHYLENEBUTENOLIDASE HOMOLOG"/>
    <property type="match status" value="1"/>
</dbReference>
<name>A0ABX1CNJ6_9SPHN</name>
<organism evidence="2 3">
    <name type="scientific">Sphingomonas corticis</name>
    <dbReference type="NCBI Taxonomy" id="2722791"/>
    <lineage>
        <taxon>Bacteria</taxon>
        <taxon>Pseudomonadati</taxon>
        <taxon>Pseudomonadota</taxon>
        <taxon>Alphaproteobacteria</taxon>
        <taxon>Sphingomonadales</taxon>
        <taxon>Sphingomonadaceae</taxon>
        <taxon>Sphingomonas</taxon>
    </lineage>
</organism>
<gene>
    <name evidence="2" type="ORF">HBH26_04785</name>
</gene>
<evidence type="ECO:0000313" key="3">
    <source>
        <dbReference type="Proteomes" id="UP000732399"/>
    </source>
</evidence>
<dbReference type="RefSeq" id="WP_168133431.1">
    <property type="nucleotide sequence ID" value="NZ_JAAVJH010000002.1"/>
</dbReference>
<dbReference type="GO" id="GO:0016787">
    <property type="term" value="F:hydrolase activity"/>
    <property type="evidence" value="ECO:0007669"/>
    <property type="project" value="UniProtKB-KW"/>
</dbReference>
<dbReference type="Proteomes" id="UP000732399">
    <property type="component" value="Unassembled WGS sequence"/>
</dbReference>
<keyword evidence="2" id="KW-0378">Hydrolase</keyword>
<evidence type="ECO:0000259" key="1">
    <source>
        <dbReference type="Pfam" id="PF01738"/>
    </source>
</evidence>
<dbReference type="InterPro" id="IPR002925">
    <property type="entry name" value="Dienelactn_hydro"/>
</dbReference>
<dbReference type="InterPro" id="IPR006311">
    <property type="entry name" value="TAT_signal"/>
</dbReference>
<dbReference type="PANTHER" id="PTHR46623">
    <property type="entry name" value="CARBOXYMETHYLENEBUTENOLIDASE-RELATED"/>
    <property type="match status" value="1"/>
</dbReference>